<dbReference type="EMBL" id="CAJRAF010000004">
    <property type="protein sequence ID" value="CAG5018796.1"/>
    <property type="molecule type" value="Genomic_DNA"/>
</dbReference>
<protein>
    <submittedName>
        <fullName evidence="1">Uncharacterized protein</fullName>
    </submittedName>
</protein>
<dbReference type="RefSeq" id="WP_215242368.1">
    <property type="nucleotide sequence ID" value="NZ_CAJRAF010000004.1"/>
</dbReference>
<name>A0A916JHY2_9BACT</name>
<keyword evidence="2" id="KW-1185">Reference proteome</keyword>
<evidence type="ECO:0000313" key="1">
    <source>
        <dbReference type="EMBL" id="CAG5018796.1"/>
    </source>
</evidence>
<dbReference type="AlphaFoldDB" id="A0A916JHY2"/>
<comment type="caution">
    <text evidence="1">The sequence shown here is derived from an EMBL/GenBank/DDBJ whole genome shotgun (WGS) entry which is preliminary data.</text>
</comment>
<accession>A0A916JHY2</accession>
<proteinExistence type="predicted"/>
<reference evidence="1" key="1">
    <citation type="submission" date="2021-04" db="EMBL/GenBank/DDBJ databases">
        <authorList>
            <person name="Rodrigo-Torres L."/>
            <person name="Arahal R. D."/>
            <person name="Lucena T."/>
        </authorList>
    </citation>
    <scope>NUCLEOTIDE SEQUENCE</scope>
    <source>
        <strain evidence="1">CECT 9275</strain>
    </source>
</reference>
<gene>
    <name evidence="1" type="ORF">DYBT9275_06073</name>
</gene>
<evidence type="ECO:0000313" key="2">
    <source>
        <dbReference type="Proteomes" id="UP000680038"/>
    </source>
</evidence>
<sequence>MKAITNTAYPKREDTFEQFADSTNPFPSKVFAKNQHPFGSVQSQATKGGKRPRIYKPLYSVRLS</sequence>
<dbReference type="Proteomes" id="UP000680038">
    <property type="component" value="Unassembled WGS sequence"/>
</dbReference>
<organism evidence="1 2">
    <name type="scientific">Dyadobacter helix</name>
    <dbReference type="NCBI Taxonomy" id="2822344"/>
    <lineage>
        <taxon>Bacteria</taxon>
        <taxon>Pseudomonadati</taxon>
        <taxon>Bacteroidota</taxon>
        <taxon>Cytophagia</taxon>
        <taxon>Cytophagales</taxon>
        <taxon>Spirosomataceae</taxon>
        <taxon>Dyadobacter</taxon>
    </lineage>
</organism>